<dbReference type="GO" id="GO:0002225">
    <property type="term" value="P:positive regulation of antimicrobial peptide production"/>
    <property type="evidence" value="ECO:0007669"/>
    <property type="project" value="UniProtKB-ARBA"/>
</dbReference>
<dbReference type="AlphaFoldDB" id="A0A9C6TWU9"/>
<dbReference type="Gene3D" id="2.60.40.10">
    <property type="entry name" value="Immunoglobulins"/>
    <property type="match status" value="1"/>
</dbReference>
<dbReference type="GO" id="GO:0035206">
    <property type="term" value="P:regulation of hemocyte proliferation"/>
    <property type="evidence" value="ECO:0007669"/>
    <property type="project" value="UniProtKB-ARBA"/>
</dbReference>
<sequence>MDHLGGDDQLAHVTGMEDEAQTAGSLHISDVIDVIQMDTDHAVNTTGTNMSESGDRRRLSAETARIVILEQPASKALRFRYECEGRSAGSIPGVNSTPENKTYPTIQVVGYKGRAAVIVSCVTKDPPYRPHPHNLVGKEGCKRGVFSQHVSSNNMIVSFSNLGIQCVKKKDIEDALRVREEIRVDPFRTGFAHRGHPTGIDLNAVRLCFQVFLEGPEPNTYTRALAPVVSEPIYDKKAMSDLVICKLSEASASVGGGKEMILLCEKVAKEDIQIRFYEERDNQVKWEAYADFQPSQVHKQVAISFRTPRYERLEVDGPVNVFIQLKRPSDGATSDPLPFQMLPLDSDPVVLKRKRQKYADDPSATSLRHFQEHDKSRYRYSAASPDSVRAVKNEGTLHAIKKEPAGNKVFWRCNGEDSSEDSSGAISRVVSPRWWIVDDDASPGMYYPPGNLSPMYPGAGQSPQPTPIHSPQLPGGRTPSPGDYQAPSPYGMGMGVGVYGAYSQQPYAHHAGTGHMVSTVPGNVSIPNVRSVLLGGGSCTTAPHFSPDGIHAGVSGMSVAPGVQSPFSGIVEPVNNVAMGVPLSPAEYAGNHPSANYDPLAPNGPTNPLNGGAQSYSSVDPVPPVSGVSSYELERLELNSSELYALGPWEGNLSEQMSSNLTLSETGPSCS</sequence>
<dbReference type="InterPro" id="IPR030492">
    <property type="entry name" value="RHD_CS"/>
</dbReference>
<dbReference type="InterPro" id="IPR014756">
    <property type="entry name" value="Ig_E-set"/>
</dbReference>
<dbReference type="GO" id="GO:0007249">
    <property type="term" value="P:canonical NF-kappaB signal transduction"/>
    <property type="evidence" value="ECO:0007669"/>
    <property type="project" value="TreeGrafter"/>
</dbReference>
<dbReference type="RefSeq" id="XP_052123811.1">
    <property type="nucleotide sequence ID" value="XM_052267851.1"/>
</dbReference>
<dbReference type="OrthoDB" id="7881762at2759"/>
<dbReference type="InterPro" id="IPR013783">
    <property type="entry name" value="Ig-like_fold"/>
</dbReference>
<dbReference type="GO" id="GO:0045087">
    <property type="term" value="P:innate immune response"/>
    <property type="evidence" value="ECO:0007669"/>
    <property type="project" value="TreeGrafter"/>
</dbReference>
<feature type="compositionally biased region" description="Polar residues" evidence="1">
    <location>
        <begin position="604"/>
        <end position="614"/>
    </location>
</feature>
<dbReference type="SUPFAM" id="SSF49417">
    <property type="entry name" value="p53-like transcription factors"/>
    <property type="match status" value="1"/>
</dbReference>
<dbReference type="InterPro" id="IPR033926">
    <property type="entry name" value="IPT_NFkappaB"/>
</dbReference>
<feature type="domain" description="RHD" evidence="2">
    <location>
        <begin position="61"/>
        <end position="240"/>
    </location>
</feature>
<evidence type="ECO:0000313" key="4">
    <source>
        <dbReference type="RefSeq" id="XP_052123810.1"/>
    </source>
</evidence>
<dbReference type="SUPFAM" id="SSF81296">
    <property type="entry name" value="E set domains"/>
    <property type="match status" value="1"/>
</dbReference>
<name>A0A9C6TWU9_FRAOC</name>
<dbReference type="Gene3D" id="2.60.40.340">
    <property type="entry name" value="Rel homology domain (RHD), DNA-binding domain"/>
    <property type="match status" value="1"/>
</dbReference>
<dbReference type="GO" id="GO:0005654">
    <property type="term" value="C:nucleoplasm"/>
    <property type="evidence" value="ECO:0007669"/>
    <property type="project" value="UniProtKB-ARBA"/>
</dbReference>
<dbReference type="GeneID" id="113206085"/>
<evidence type="ECO:0000259" key="2">
    <source>
        <dbReference type="PROSITE" id="PS50254"/>
    </source>
</evidence>
<dbReference type="GO" id="GO:0038061">
    <property type="term" value="P:non-canonical NF-kappaB signal transduction"/>
    <property type="evidence" value="ECO:0007669"/>
    <property type="project" value="TreeGrafter"/>
</dbReference>
<dbReference type="GO" id="GO:0008063">
    <property type="term" value="P:Toll signaling pathway"/>
    <property type="evidence" value="ECO:0007669"/>
    <property type="project" value="UniProtKB-ARBA"/>
</dbReference>
<accession>A0A9C6TWU9</accession>
<dbReference type="GO" id="GO:0034097">
    <property type="term" value="P:response to cytokine"/>
    <property type="evidence" value="ECO:0007669"/>
    <property type="project" value="TreeGrafter"/>
</dbReference>
<dbReference type="Pfam" id="PF16179">
    <property type="entry name" value="RHD_dimer"/>
    <property type="match status" value="1"/>
</dbReference>
<dbReference type="PANTHER" id="PTHR24169:SF25">
    <property type="entry name" value="DORSAL-RELATED IMMUNITY FACTOR DIF-RELATED"/>
    <property type="match status" value="1"/>
</dbReference>
<dbReference type="InterPro" id="IPR002909">
    <property type="entry name" value="IPT_dom"/>
</dbReference>
<proteinExistence type="predicted"/>
<evidence type="ECO:0000256" key="1">
    <source>
        <dbReference type="SAM" id="MobiDB-lite"/>
    </source>
</evidence>
<dbReference type="GO" id="GO:0001228">
    <property type="term" value="F:DNA-binding transcription activator activity, RNA polymerase II-specific"/>
    <property type="evidence" value="ECO:0007669"/>
    <property type="project" value="UniProtKB-ARBA"/>
</dbReference>
<dbReference type="GO" id="GO:0033554">
    <property type="term" value="P:cellular response to stress"/>
    <property type="evidence" value="ECO:0007669"/>
    <property type="project" value="TreeGrafter"/>
</dbReference>
<dbReference type="Pfam" id="PF00554">
    <property type="entry name" value="RHD_DNA_bind"/>
    <property type="match status" value="1"/>
</dbReference>
<dbReference type="InterPro" id="IPR008967">
    <property type="entry name" value="p53-like_TF_DNA-bd_sf"/>
</dbReference>
<dbReference type="GO" id="GO:0048935">
    <property type="term" value="P:peripheral nervous system neuron development"/>
    <property type="evidence" value="ECO:0007669"/>
    <property type="project" value="UniProtKB-ARBA"/>
</dbReference>
<dbReference type="GO" id="GO:0005737">
    <property type="term" value="C:cytoplasm"/>
    <property type="evidence" value="ECO:0007669"/>
    <property type="project" value="InterPro"/>
</dbReference>
<evidence type="ECO:0000313" key="3">
    <source>
        <dbReference type="Proteomes" id="UP000504606"/>
    </source>
</evidence>
<reference evidence="4 5" key="1">
    <citation type="submission" date="2025-04" db="UniProtKB">
        <authorList>
            <consortium name="RefSeq"/>
        </authorList>
    </citation>
    <scope>IDENTIFICATION</scope>
    <source>
        <tissue evidence="4 5">Whole organism</tissue>
    </source>
</reference>
<gene>
    <name evidence="4 5" type="primary">LOC113206085</name>
</gene>
<dbReference type="PROSITE" id="PS50254">
    <property type="entry name" value="REL_2"/>
    <property type="match status" value="1"/>
</dbReference>
<dbReference type="InterPro" id="IPR011539">
    <property type="entry name" value="RHD_DNA_bind_dom"/>
</dbReference>
<dbReference type="FunFam" id="2.60.40.10:FF:000046">
    <property type="entry name" value="Nuclear factor NF-kappa-B p105 subunit"/>
    <property type="match status" value="1"/>
</dbReference>
<dbReference type="InterPro" id="IPR032397">
    <property type="entry name" value="RHD_dimer"/>
</dbReference>
<dbReference type="InterPro" id="IPR000451">
    <property type="entry name" value="NFkB/Dor"/>
</dbReference>
<dbReference type="RefSeq" id="XP_052123810.1">
    <property type="nucleotide sequence ID" value="XM_052267850.1"/>
</dbReference>
<dbReference type="PROSITE" id="PS01204">
    <property type="entry name" value="REL_1"/>
    <property type="match status" value="1"/>
</dbReference>
<evidence type="ECO:0000313" key="5">
    <source>
        <dbReference type="RefSeq" id="XP_052123811.1"/>
    </source>
</evidence>
<dbReference type="PANTHER" id="PTHR24169">
    <property type="entry name" value="NUCLEAR FACTOR NF-KAPPA-B PROTEIN"/>
    <property type="match status" value="1"/>
</dbReference>
<organism evidence="3 4">
    <name type="scientific">Frankliniella occidentalis</name>
    <name type="common">Western flower thrips</name>
    <name type="synonym">Euthrips occidentalis</name>
    <dbReference type="NCBI Taxonomy" id="133901"/>
    <lineage>
        <taxon>Eukaryota</taxon>
        <taxon>Metazoa</taxon>
        <taxon>Ecdysozoa</taxon>
        <taxon>Arthropoda</taxon>
        <taxon>Hexapoda</taxon>
        <taxon>Insecta</taxon>
        <taxon>Pterygota</taxon>
        <taxon>Neoptera</taxon>
        <taxon>Paraneoptera</taxon>
        <taxon>Thysanoptera</taxon>
        <taxon>Terebrantia</taxon>
        <taxon>Thripoidea</taxon>
        <taxon>Thripidae</taxon>
        <taxon>Frankliniella</taxon>
    </lineage>
</organism>
<dbReference type="FunFam" id="2.60.40.340:FF:000006">
    <property type="entry name" value="Dorsal isoform 1-B"/>
    <property type="match status" value="1"/>
</dbReference>
<feature type="region of interest" description="Disordered" evidence="1">
    <location>
        <begin position="454"/>
        <end position="486"/>
    </location>
</feature>
<dbReference type="CDD" id="cd01177">
    <property type="entry name" value="IPT_NFkappaB"/>
    <property type="match status" value="1"/>
</dbReference>
<protein>
    <submittedName>
        <fullName evidence="4 5">Uncharacterized protein LOC113206085 isoform X1</fullName>
    </submittedName>
</protein>
<feature type="region of interest" description="Disordered" evidence="1">
    <location>
        <begin position="594"/>
        <end position="621"/>
    </location>
</feature>
<dbReference type="InterPro" id="IPR037059">
    <property type="entry name" value="RHD_DNA_bind_dom_sf"/>
</dbReference>
<keyword evidence="3" id="KW-1185">Reference proteome</keyword>
<dbReference type="SMART" id="SM00429">
    <property type="entry name" value="IPT"/>
    <property type="match status" value="1"/>
</dbReference>
<dbReference type="PRINTS" id="PR00057">
    <property type="entry name" value="NFKBTNSCPFCT"/>
</dbReference>
<dbReference type="GO" id="GO:0000978">
    <property type="term" value="F:RNA polymerase II cis-regulatory region sequence-specific DNA binding"/>
    <property type="evidence" value="ECO:0007669"/>
    <property type="project" value="TreeGrafter"/>
</dbReference>
<dbReference type="Proteomes" id="UP000504606">
    <property type="component" value="Unplaced"/>
</dbReference>